<keyword evidence="6 11" id="KW-0159">Chromosome partition</keyword>
<evidence type="ECO:0000313" key="15">
    <source>
        <dbReference type="Proteomes" id="UP000244906"/>
    </source>
</evidence>
<comment type="caution">
    <text evidence="14">The sequence shown here is derived from an EMBL/GenBank/DDBJ whole genome shotgun (WGS) entry which is preliminary data.</text>
</comment>
<dbReference type="PANTHER" id="PTHR30349">
    <property type="entry name" value="PHAGE INTEGRASE-RELATED"/>
    <property type="match status" value="1"/>
</dbReference>
<keyword evidence="8 11" id="KW-0238">DNA-binding</keyword>
<dbReference type="InterPro" id="IPR002104">
    <property type="entry name" value="Integrase_catalytic"/>
</dbReference>
<dbReference type="HAMAP" id="MF_01808">
    <property type="entry name" value="Recomb_XerC_XerD"/>
    <property type="match status" value="1"/>
</dbReference>
<proteinExistence type="inferred from homology"/>
<dbReference type="InterPro" id="IPR013762">
    <property type="entry name" value="Integrase-like_cat_sf"/>
</dbReference>
<dbReference type="InterPro" id="IPR010998">
    <property type="entry name" value="Integrase_recombinase_N"/>
</dbReference>
<keyword evidence="4 11" id="KW-0963">Cytoplasm</keyword>
<comment type="similarity">
    <text evidence="2 11">Belongs to the 'phage' integrase family. XerD subfamily.</text>
</comment>
<sequence>MPNSKVVLDRAIEVLLDDFCQSLWLDEGLGERSLAAYRSDLSGFDRFLQATNAATGLKKANEDQLLAYLAKRCDDNVSPRTTARLISSFRRFYLWLQQNNYRKDNPATKLQMPKIGRSLPNDLSELQVDALLESPDIEEPIGLRDRAMLELLYATGLRVTELISLTVDQINRNQGLVRVMGKGKKERLVPLGETALQWIEQYMKQARSLLLKAPTDVLFPSNRGSQMTRQTFWYRIKVYARQIGIAEDMLSPHTLRHAFATHLLAHGADLRVVQLLLGHADLSTTQIYTHVTKVRLQEIYQQHHPRS</sequence>
<evidence type="ECO:0000256" key="7">
    <source>
        <dbReference type="ARBA" id="ARBA00022908"/>
    </source>
</evidence>
<name>A0A2V1GRK1_9GAMM</name>
<dbReference type="PANTHER" id="PTHR30349:SF90">
    <property type="entry name" value="TYROSINE RECOMBINASE XERD"/>
    <property type="match status" value="1"/>
</dbReference>
<dbReference type="InterPro" id="IPR004107">
    <property type="entry name" value="Integrase_SAM-like_N"/>
</dbReference>
<evidence type="ECO:0000259" key="12">
    <source>
        <dbReference type="PROSITE" id="PS51898"/>
    </source>
</evidence>
<evidence type="ECO:0000256" key="6">
    <source>
        <dbReference type="ARBA" id="ARBA00022829"/>
    </source>
</evidence>
<evidence type="ECO:0000256" key="9">
    <source>
        <dbReference type="ARBA" id="ARBA00023172"/>
    </source>
</evidence>
<evidence type="ECO:0000256" key="11">
    <source>
        <dbReference type="HAMAP-Rule" id="MF_01807"/>
    </source>
</evidence>
<feature type="active site" evidence="11">
    <location>
        <position position="253"/>
    </location>
</feature>
<dbReference type="Pfam" id="PF02899">
    <property type="entry name" value="Phage_int_SAM_1"/>
    <property type="match status" value="1"/>
</dbReference>
<dbReference type="Gene3D" id="1.10.443.10">
    <property type="entry name" value="Intergrase catalytic core"/>
    <property type="match status" value="1"/>
</dbReference>
<feature type="domain" description="Core-binding (CB)" evidence="13">
    <location>
        <begin position="10"/>
        <end position="97"/>
    </location>
</feature>
<evidence type="ECO:0000256" key="2">
    <source>
        <dbReference type="ARBA" id="ARBA00010450"/>
    </source>
</evidence>
<evidence type="ECO:0000259" key="13">
    <source>
        <dbReference type="PROSITE" id="PS51900"/>
    </source>
</evidence>
<dbReference type="InterPro" id="IPR050090">
    <property type="entry name" value="Tyrosine_recombinase_XerCD"/>
</dbReference>
<feature type="active site" evidence="11">
    <location>
        <position position="279"/>
    </location>
</feature>
<dbReference type="Pfam" id="PF00589">
    <property type="entry name" value="Phage_integrase"/>
    <property type="match status" value="1"/>
</dbReference>
<dbReference type="GO" id="GO:0003677">
    <property type="term" value="F:DNA binding"/>
    <property type="evidence" value="ECO:0007669"/>
    <property type="project" value="UniProtKB-UniRule"/>
</dbReference>
<evidence type="ECO:0000256" key="3">
    <source>
        <dbReference type="ARBA" id="ARBA00015810"/>
    </source>
</evidence>
<feature type="active site" evidence="11">
    <location>
        <position position="182"/>
    </location>
</feature>
<accession>A0A2V1GRK1</accession>
<keyword evidence="9 11" id="KW-0233">DNA recombination</keyword>
<dbReference type="SUPFAM" id="SSF56349">
    <property type="entry name" value="DNA breaking-rejoining enzymes"/>
    <property type="match status" value="1"/>
</dbReference>
<feature type="domain" description="Tyr recombinase" evidence="12">
    <location>
        <begin position="118"/>
        <end position="301"/>
    </location>
</feature>
<dbReference type="RefSeq" id="WP_116689233.1">
    <property type="nucleotide sequence ID" value="NZ_CAWNYD010000017.1"/>
</dbReference>
<evidence type="ECO:0000256" key="4">
    <source>
        <dbReference type="ARBA" id="ARBA00022490"/>
    </source>
</evidence>
<dbReference type="AlphaFoldDB" id="A0A2V1GRK1"/>
<keyword evidence="10 11" id="KW-0131">Cell cycle</keyword>
<feature type="active site" description="O-(3'-phospho-DNA)-tyrosine intermediate" evidence="11">
    <location>
        <position position="288"/>
    </location>
</feature>
<dbReference type="InterPro" id="IPR011932">
    <property type="entry name" value="Recomb_XerD"/>
</dbReference>
<dbReference type="NCBIfam" id="TIGR02225">
    <property type="entry name" value="recomb_XerD"/>
    <property type="match status" value="1"/>
</dbReference>
<evidence type="ECO:0000256" key="1">
    <source>
        <dbReference type="ARBA" id="ARBA00004496"/>
    </source>
</evidence>
<evidence type="ECO:0000256" key="5">
    <source>
        <dbReference type="ARBA" id="ARBA00022618"/>
    </source>
</evidence>
<dbReference type="HAMAP" id="MF_01807">
    <property type="entry name" value="Recomb_XerD"/>
    <property type="match status" value="1"/>
</dbReference>
<gene>
    <name evidence="11 14" type="primary">xerD</name>
    <name evidence="14" type="ORF">DC094_21760</name>
</gene>
<keyword evidence="5 11" id="KW-0132">Cell division</keyword>
<dbReference type="GO" id="GO:0009037">
    <property type="term" value="F:tyrosine-based site-specific recombinase activity"/>
    <property type="evidence" value="ECO:0007669"/>
    <property type="project" value="UniProtKB-UniRule"/>
</dbReference>
<dbReference type="SUPFAM" id="SSF47823">
    <property type="entry name" value="lambda integrase-like, N-terminal domain"/>
    <property type="match status" value="1"/>
</dbReference>
<feature type="active site" evidence="11">
    <location>
        <position position="158"/>
    </location>
</feature>
<dbReference type="Gene3D" id="1.10.150.130">
    <property type="match status" value="1"/>
</dbReference>
<evidence type="ECO:0000256" key="8">
    <source>
        <dbReference type="ARBA" id="ARBA00023125"/>
    </source>
</evidence>
<organism evidence="14 15">
    <name type="scientific">Pelagibaculum spongiae</name>
    <dbReference type="NCBI Taxonomy" id="2080658"/>
    <lineage>
        <taxon>Bacteria</taxon>
        <taxon>Pseudomonadati</taxon>
        <taxon>Pseudomonadota</taxon>
        <taxon>Gammaproteobacteria</taxon>
        <taxon>Oceanospirillales</taxon>
        <taxon>Pelagibaculum</taxon>
    </lineage>
</organism>
<evidence type="ECO:0000256" key="10">
    <source>
        <dbReference type="ARBA" id="ARBA00023306"/>
    </source>
</evidence>
<keyword evidence="15" id="KW-1185">Reference proteome</keyword>
<dbReference type="GO" id="GO:0005737">
    <property type="term" value="C:cytoplasm"/>
    <property type="evidence" value="ECO:0007669"/>
    <property type="project" value="UniProtKB-SubCell"/>
</dbReference>
<dbReference type="EMBL" id="QDDL01000017">
    <property type="protein sequence ID" value="PVZ62996.1"/>
    <property type="molecule type" value="Genomic_DNA"/>
</dbReference>
<comment type="function">
    <text evidence="11">Site-specific tyrosine recombinase, which acts by catalyzing the cutting and rejoining of the recombining DNA molecules. The XerC-XerD complex is essential to convert dimers of the bacterial chromosome into monomers to permit their segregation at cell division. It also contributes to the segregational stability of plasmids.</text>
</comment>
<dbReference type="Proteomes" id="UP000244906">
    <property type="component" value="Unassembled WGS sequence"/>
</dbReference>
<dbReference type="GO" id="GO:0051301">
    <property type="term" value="P:cell division"/>
    <property type="evidence" value="ECO:0007669"/>
    <property type="project" value="UniProtKB-KW"/>
</dbReference>
<dbReference type="NCBIfam" id="NF001399">
    <property type="entry name" value="PRK00283.1"/>
    <property type="match status" value="1"/>
</dbReference>
<dbReference type="NCBIfam" id="NF040815">
    <property type="entry name" value="recomb_XerA_Arch"/>
    <property type="match status" value="1"/>
</dbReference>
<keyword evidence="7 11" id="KW-0229">DNA integration</keyword>
<dbReference type="OrthoDB" id="9801717at2"/>
<dbReference type="GO" id="GO:0006313">
    <property type="term" value="P:DNA transposition"/>
    <property type="evidence" value="ECO:0007669"/>
    <property type="project" value="UniProtKB-UniRule"/>
</dbReference>
<comment type="subcellular location">
    <subcellularLocation>
        <location evidence="1 11">Cytoplasm</location>
    </subcellularLocation>
</comment>
<dbReference type="PROSITE" id="PS51898">
    <property type="entry name" value="TYR_RECOMBINASE"/>
    <property type="match status" value="1"/>
</dbReference>
<reference evidence="14 15" key="1">
    <citation type="submission" date="2018-04" db="EMBL/GenBank/DDBJ databases">
        <title>Thalassorhabdus spongiae gen. nov., sp. nov., isolated from a marine sponge in South-West Iceland.</title>
        <authorList>
            <person name="Knobloch S."/>
            <person name="Daussin A."/>
            <person name="Johannsson R."/>
            <person name="Marteinsson V.T."/>
        </authorList>
    </citation>
    <scope>NUCLEOTIDE SEQUENCE [LARGE SCALE GENOMIC DNA]</scope>
    <source>
        <strain evidence="14 15">Hp12</strain>
    </source>
</reference>
<feature type="active site" evidence="11">
    <location>
        <position position="256"/>
    </location>
</feature>
<dbReference type="InterPro" id="IPR011010">
    <property type="entry name" value="DNA_brk_join_enz"/>
</dbReference>
<evidence type="ECO:0000313" key="14">
    <source>
        <dbReference type="EMBL" id="PVZ62996.1"/>
    </source>
</evidence>
<dbReference type="InterPro" id="IPR044068">
    <property type="entry name" value="CB"/>
</dbReference>
<dbReference type="GO" id="GO:0007059">
    <property type="term" value="P:chromosome segregation"/>
    <property type="evidence" value="ECO:0007669"/>
    <property type="project" value="UniProtKB-UniRule"/>
</dbReference>
<comment type="subunit">
    <text evidence="11">Forms a cyclic heterotetrameric complex composed of two molecules of XerC and two molecules of XerD.</text>
</comment>
<dbReference type="PROSITE" id="PS51900">
    <property type="entry name" value="CB"/>
    <property type="match status" value="1"/>
</dbReference>
<protein>
    <recommendedName>
        <fullName evidence="3 11">Tyrosine recombinase XerD</fullName>
    </recommendedName>
</protein>
<dbReference type="CDD" id="cd00798">
    <property type="entry name" value="INT_XerDC_C"/>
    <property type="match status" value="1"/>
</dbReference>
<dbReference type="InterPro" id="IPR023009">
    <property type="entry name" value="Tyrosine_recombinase_XerC/XerD"/>
</dbReference>